<dbReference type="Proteomes" id="UP000430670">
    <property type="component" value="Unassembled WGS sequence"/>
</dbReference>
<comment type="caution">
    <text evidence="2">The sequence shown here is derived from an EMBL/GenBank/DDBJ whole genome shotgun (WGS) entry which is preliminary data.</text>
</comment>
<protein>
    <recommendedName>
        <fullName evidence="1">PD(D/E)XK endonuclease domain-containing protein</fullName>
    </recommendedName>
</protein>
<sequence>MASIRSLGDAREVMVAGFLLLAGYNVSKPLSGASKYDLIVEKNGVCIKVQVKNLKRDPEYKNSPTPVYNLEVSSTNIETGKQVAYKPSEVDVIIGYNVEERCFVAVPLADFDGKTSGVVHSRDGLRSNYFHSWSALEEFVNNALSRKA</sequence>
<reference evidence="2 3" key="1">
    <citation type="submission" date="2019-11" db="EMBL/GenBank/DDBJ databases">
        <title>Whole-genome sequence of a the green, strictly anaerobic photosynthetic bacterium Heliobacillus mobilis DSM 6151.</title>
        <authorList>
            <person name="Kyndt J.A."/>
            <person name="Meyer T.E."/>
        </authorList>
    </citation>
    <scope>NUCLEOTIDE SEQUENCE [LARGE SCALE GENOMIC DNA]</scope>
    <source>
        <strain evidence="2 3">DSM 6151</strain>
    </source>
</reference>
<dbReference type="OrthoDB" id="628799at2"/>
<proteinExistence type="predicted"/>
<evidence type="ECO:0000313" key="3">
    <source>
        <dbReference type="Proteomes" id="UP000430670"/>
    </source>
</evidence>
<dbReference type="AlphaFoldDB" id="A0A6I3SLR6"/>
<dbReference type="GO" id="GO:0003676">
    <property type="term" value="F:nucleic acid binding"/>
    <property type="evidence" value="ECO:0007669"/>
    <property type="project" value="InterPro"/>
</dbReference>
<dbReference type="Pfam" id="PF11645">
    <property type="entry name" value="PDDEXK_5"/>
    <property type="match status" value="1"/>
</dbReference>
<dbReference type="RefSeq" id="WP_155476975.1">
    <property type="nucleotide sequence ID" value="NZ_WNKU01000015.1"/>
</dbReference>
<keyword evidence="3" id="KW-1185">Reference proteome</keyword>
<dbReference type="InterPro" id="IPR011856">
    <property type="entry name" value="tRNA_endonuc-like_dom_sf"/>
</dbReference>
<evidence type="ECO:0000313" key="2">
    <source>
        <dbReference type="EMBL" id="MTV49884.1"/>
    </source>
</evidence>
<dbReference type="InterPro" id="IPR021671">
    <property type="entry name" value="PD(D/E)XK_Endonuc"/>
</dbReference>
<accession>A0A6I3SLR6</accession>
<feature type="domain" description="PD(D/E)XK endonuclease" evidence="1">
    <location>
        <begin position="5"/>
        <end position="121"/>
    </location>
</feature>
<dbReference type="Gene3D" id="3.40.1350.10">
    <property type="match status" value="1"/>
</dbReference>
<dbReference type="EMBL" id="WNKU01000015">
    <property type="protein sequence ID" value="MTV49884.1"/>
    <property type="molecule type" value="Genomic_DNA"/>
</dbReference>
<evidence type="ECO:0000259" key="1">
    <source>
        <dbReference type="Pfam" id="PF11645"/>
    </source>
</evidence>
<name>A0A6I3SLR6_HELMO</name>
<organism evidence="2 3">
    <name type="scientific">Heliobacterium mobile</name>
    <name type="common">Heliobacillus mobilis</name>
    <dbReference type="NCBI Taxonomy" id="28064"/>
    <lineage>
        <taxon>Bacteria</taxon>
        <taxon>Bacillati</taxon>
        <taxon>Bacillota</taxon>
        <taxon>Clostridia</taxon>
        <taxon>Eubacteriales</taxon>
        <taxon>Heliobacteriaceae</taxon>
        <taxon>Heliobacterium</taxon>
    </lineage>
</organism>
<gene>
    <name evidence="2" type="ORF">GJ688_12965</name>
</gene>